<comment type="caution">
    <text evidence="1">The sequence shown here is derived from an EMBL/GenBank/DDBJ whole genome shotgun (WGS) entry which is preliminary data.</text>
</comment>
<gene>
    <name evidence="1" type="ORF">PR048_011813</name>
</gene>
<organism evidence="1 2">
    <name type="scientific">Dryococelus australis</name>
    <dbReference type="NCBI Taxonomy" id="614101"/>
    <lineage>
        <taxon>Eukaryota</taxon>
        <taxon>Metazoa</taxon>
        <taxon>Ecdysozoa</taxon>
        <taxon>Arthropoda</taxon>
        <taxon>Hexapoda</taxon>
        <taxon>Insecta</taxon>
        <taxon>Pterygota</taxon>
        <taxon>Neoptera</taxon>
        <taxon>Polyneoptera</taxon>
        <taxon>Phasmatodea</taxon>
        <taxon>Verophasmatodea</taxon>
        <taxon>Anareolatae</taxon>
        <taxon>Phasmatidae</taxon>
        <taxon>Eurycanthinae</taxon>
        <taxon>Dryococelus</taxon>
    </lineage>
</organism>
<proteinExistence type="predicted"/>
<keyword evidence="2" id="KW-1185">Reference proteome</keyword>
<evidence type="ECO:0000313" key="2">
    <source>
        <dbReference type="Proteomes" id="UP001159363"/>
    </source>
</evidence>
<protein>
    <submittedName>
        <fullName evidence="1">Uncharacterized protein</fullName>
    </submittedName>
</protein>
<sequence>MPRKKPRKTQQVQTRGLNTTDVLAKAVRTAVSLHGIPRRTLRHYINVTSGTAIITENGEGRGGKTALPHEYENQLANCLRILGKWRFGLSRNKILTLVQVFDVKSNELQIRITDGRPGLSWFINFRQMHNLSIEKPQGIEYVRMSQANPFTVFGFFDCLEKIIEENRFKEKPHLLFNCDKTSFAHDPSKTKTFGVKGEQSTRTISSTGHRSTTVLVTVSAAGDKLPILSIFKGKI</sequence>
<evidence type="ECO:0000313" key="1">
    <source>
        <dbReference type="EMBL" id="KAJ8885615.1"/>
    </source>
</evidence>
<reference evidence="1 2" key="1">
    <citation type="submission" date="2023-02" db="EMBL/GenBank/DDBJ databases">
        <title>LHISI_Scaffold_Assembly.</title>
        <authorList>
            <person name="Stuart O.P."/>
            <person name="Cleave R."/>
            <person name="Magrath M.J.L."/>
            <person name="Mikheyev A.S."/>
        </authorList>
    </citation>
    <scope>NUCLEOTIDE SEQUENCE [LARGE SCALE GENOMIC DNA]</scope>
    <source>
        <strain evidence="1">Daus_M_001</strain>
        <tissue evidence="1">Leg muscle</tissue>
    </source>
</reference>
<accession>A0ABQ9HMK5</accession>
<dbReference type="Proteomes" id="UP001159363">
    <property type="component" value="Chromosome X"/>
</dbReference>
<dbReference type="EMBL" id="JARBHB010000004">
    <property type="protein sequence ID" value="KAJ8885615.1"/>
    <property type="molecule type" value="Genomic_DNA"/>
</dbReference>
<name>A0ABQ9HMK5_9NEOP</name>